<reference evidence="1 2" key="1">
    <citation type="journal article" date="2012" name="J. Bacteriol.">
        <title>Complete Genome Sequence of the Naphthalene-Degrading Pseudomonas putida Strain ND6.</title>
        <authorList>
            <person name="Li S."/>
            <person name="Zhao H."/>
            <person name="Li Y."/>
            <person name="Niu S."/>
            <person name="Cai B."/>
        </authorList>
    </citation>
    <scope>NUCLEOTIDE SEQUENCE [LARGE SCALE GENOMIC DNA]</scope>
    <source>
        <strain evidence="1 2">ND6</strain>
    </source>
</reference>
<dbReference type="EMBL" id="CP003588">
    <property type="protein sequence ID" value="AFK69615.1"/>
    <property type="molecule type" value="Genomic_DNA"/>
</dbReference>
<gene>
    <name evidence="1" type="ORF">YSA_05259</name>
</gene>
<evidence type="ECO:0000313" key="1">
    <source>
        <dbReference type="EMBL" id="AFK69615.1"/>
    </source>
</evidence>
<dbReference type="HOGENOM" id="CLU_3295233_0_0_6"/>
<proteinExistence type="predicted"/>
<dbReference type="KEGG" id="ppi:YSA_05259"/>
<accession>I3UVU4</accession>
<dbReference type="Proteomes" id="UP000005268">
    <property type="component" value="Chromosome"/>
</dbReference>
<organism evidence="1 2">
    <name type="scientific">Pseudomonas putida ND6</name>
    <dbReference type="NCBI Taxonomy" id="231023"/>
    <lineage>
        <taxon>Bacteria</taxon>
        <taxon>Pseudomonadati</taxon>
        <taxon>Pseudomonadota</taxon>
        <taxon>Gammaproteobacteria</taxon>
        <taxon>Pseudomonadales</taxon>
        <taxon>Pseudomonadaceae</taxon>
        <taxon>Pseudomonas</taxon>
    </lineage>
</organism>
<dbReference type="AlphaFoldDB" id="I3UVU4"/>
<sequence length="40" mass="4189">MGNVRQVALQSITQGSTMAATFGYILHHLPLVTFASAKAG</sequence>
<protein>
    <submittedName>
        <fullName evidence="1">Uncharacterized protein</fullName>
    </submittedName>
</protein>
<evidence type="ECO:0000313" key="2">
    <source>
        <dbReference type="Proteomes" id="UP000005268"/>
    </source>
</evidence>
<name>I3UVU4_PSEPU</name>